<reference evidence="2 3" key="1">
    <citation type="journal article" date="2007" name="Nature">
        <title>Evolution of genes and genomes on the Drosophila phylogeny.</title>
        <authorList>
            <consortium name="Drosophila 12 Genomes Consortium"/>
            <person name="Clark A.G."/>
            <person name="Eisen M.B."/>
            <person name="Smith D.R."/>
            <person name="Bergman C.M."/>
            <person name="Oliver B."/>
            <person name="Markow T.A."/>
            <person name="Kaufman T.C."/>
            <person name="Kellis M."/>
            <person name="Gelbart W."/>
            <person name="Iyer V.N."/>
            <person name="Pollard D.A."/>
            <person name="Sackton T.B."/>
            <person name="Larracuente A.M."/>
            <person name="Singh N.D."/>
            <person name="Abad J.P."/>
            <person name="Abt D.N."/>
            <person name="Adryan B."/>
            <person name="Aguade M."/>
            <person name="Akashi H."/>
            <person name="Anderson W.W."/>
            <person name="Aquadro C.F."/>
            <person name="Ardell D.H."/>
            <person name="Arguello R."/>
            <person name="Artieri C.G."/>
            <person name="Barbash D.A."/>
            <person name="Barker D."/>
            <person name="Barsanti P."/>
            <person name="Batterham P."/>
            <person name="Batzoglou S."/>
            <person name="Begun D."/>
            <person name="Bhutkar A."/>
            <person name="Blanco E."/>
            <person name="Bosak S.A."/>
            <person name="Bradley R.K."/>
            <person name="Brand A.D."/>
            <person name="Brent M.R."/>
            <person name="Brooks A.N."/>
            <person name="Brown R.H."/>
            <person name="Butlin R.K."/>
            <person name="Caggese C."/>
            <person name="Calvi B.R."/>
            <person name="Bernardo de Carvalho A."/>
            <person name="Caspi A."/>
            <person name="Castrezana S."/>
            <person name="Celniker S.E."/>
            <person name="Chang J.L."/>
            <person name="Chapple C."/>
            <person name="Chatterji S."/>
            <person name="Chinwalla A."/>
            <person name="Civetta A."/>
            <person name="Clifton S.W."/>
            <person name="Comeron J.M."/>
            <person name="Costello J.C."/>
            <person name="Coyne J.A."/>
            <person name="Daub J."/>
            <person name="David R.G."/>
            <person name="Delcher A.L."/>
            <person name="Delehaunty K."/>
            <person name="Do C.B."/>
            <person name="Ebling H."/>
            <person name="Edwards K."/>
            <person name="Eickbush T."/>
            <person name="Evans J.D."/>
            <person name="Filipski A."/>
            <person name="Findeiss S."/>
            <person name="Freyhult E."/>
            <person name="Fulton L."/>
            <person name="Fulton R."/>
            <person name="Garcia A.C."/>
            <person name="Gardiner A."/>
            <person name="Garfield D.A."/>
            <person name="Garvin B.E."/>
            <person name="Gibson G."/>
            <person name="Gilbert D."/>
            <person name="Gnerre S."/>
            <person name="Godfrey J."/>
            <person name="Good R."/>
            <person name="Gotea V."/>
            <person name="Gravely B."/>
            <person name="Greenberg A.J."/>
            <person name="Griffiths-Jones S."/>
            <person name="Gross S."/>
            <person name="Guigo R."/>
            <person name="Gustafson E.A."/>
            <person name="Haerty W."/>
            <person name="Hahn M.W."/>
            <person name="Halligan D.L."/>
            <person name="Halpern A.L."/>
            <person name="Halter G.M."/>
            <person name="Han M.V."/>
            <person name="Heger A."/>
            <person name="Hillier L."/>
            <person name="Hinrichs A.S."/>
            <person name="Holmes I."/>
            <person name="Hoskins R.A."/>
            <person name="Hubisz M.J."/>
            <person name="Hultmark D."/>
            <person name="Huntley M.A."/>
            <person name="Jaffe D.B."/>
            <person name="Jagadeeshan S."/>
            <person name="Jeck W.R."/>
            <person name="Johnson J."/>
            <person name="Jones C.D."/>
            <person name="Jordan W.C."/>
            <person name="Karpen G.H."/>
            <person name="Kataoka E."/>
            <person name="Keightley P.D."/>
            <person name="Kheradpour P."/>
            <person name="Kirkness E.F."/>
            <person name="Koerich L.B."/>
            <person name="Kristiansen K."/>
            <person name="Kudrna D."/>
            <person name="Kulathinal R.J."/>
            <person name="Kumar S."/>
            <person name="Kwok R."/>
            <person name="Lander E."/>
            <person name="Langley C.H."/>
            <person name="Lapoint R."/>
            <person name="Lazzaro B.P."/>
            <person name="Lee S.J."/>
            <person name="Levesque L."/>
            <person name="Li R."/>
            <person name="Lin C.F."/>
            <person name="Lin M.F."/>
            <person name="Lindblad-Toh K."/>
            <person name="Llopart A."/>
            <person name="Long M."/>
            <person name="Low L."/>
            <person name="Lozovsky E."/>
            <person name="Lu J."/>
            <person name="Luo M."/>
            <person name="Machado C.A."/>
            <person name="Makalowski W."/>
            <person name="Marzo M."/>
            <person name="Matsuda M."/>
            <person name="Matzkin L."/>
            <person name="McAllister B."/>
            <person name="McBride C.S."/>
            <person name="McKernan B."/>
            <person name="McKernan K."/>
            <person name="Mendez-Lago M."/>
            <person name="Minx P."/>
            <person name="Mollenhauer M.U."/>
            <person name="Montooth K."/>
            <person name="Mount S.M."/>
            <person name="Mu X."/>
            <person name="Myers E."/>
            <person name="Negre B."/>
            <person name="Newfeld S."/>
            <person name="Nielsen R."/>
            <person name="Noor M.A."/>
            <person name="O'Grady P."/>
            <person name="Pachter L."/>
            <person name="Papaceit M."/>
            <person name="Parisi M.J."/>
            <person name="Parisi M."/>
            <person name="Parts L."/>
            <person name="Pedersen J.S."/>
            <person name="Pesole G."/>
            <person name="Phillippy A.M."/>
            <person name="Ponting C.P."/>
            <person name="Pop M."/>
            <person name="Porcelli D."/>
            <person name="Powell J.R."/>
            <person name="Prohaska S."/>
            <person name="Pruitt K."/>
            <person name="Puig M."/>
            <person name="Quesneville H."/>
            <person name="Ram K.R."/>
            <person name="Rand D."/>
            <person name="Rasmussen M.D."/>
            <person name="Reed L.K."/>
            <person name="Reenan R."/>
            <person name="Reily A."/>
            <person name="Remington K.A."/>
            <person name="Rieger T.T."/>
            <person name="Ritchie M.G."/>
            <person name="Robin C."/>
            <person name="Rogers Y.H."/>
            <person name="Rohde C."/>
            <person name="Rozas J."/>
            <person name="Rubenfield M.J."/>
            <person name="Ruiz A."/>
            <person name="Russo S."/>
            <person name="Salzberg S.L."/>
            <person name="Sanchez-Gracia A."/>
            <person name="Saranga D.J."/>
            <person name="Sato H."/>
            <person name="Schaeffer S.W."/>
            <person name="Schatz M.C."/>
            <person name="Schlenke T."/>
            <person name="Schwartz R."/>
            <person name="Segarra C."/>
            <person name="Singh R.S."/>
            <person name="Sirot L."/>
            <person name="Sirota M."/>
            <person name="Sisneros N.B."/>
            <person name="Smith C.D."/>
            <person name="Smith T.F."/>
            <person name="Spieth J."/>
            <person name="Stage D.E."/>
            <person name="Stark A."/>
            <person name="Stephan W."/>
            <person name="Strausberg R.L."/>
            <person name="Strempel S."/>
            <person name="Sturgill D."/>
            <person name="Sutton G."/>
            <person name="Sutton G.G."/>
            <person name="Tao W."/>
            <person name="Teichmann S."/>
            <person name="Tobari Y.N."/>
            <person name="Tomimura Y."/>
            <person name="Tsolas J.M."/>
            <person name="Valente V.L."/>
            <person name="Venter E."/>
            <person name="Venter J.C."/>
            <person name="Vicario S."/>
            <person name="Vieira F.G."/>
            <person name="Vilella A.J."/>
            <person name="Villasante A."/>
            <person name="Walenz B."/>
            <person name="Wang J."/>
            <person name="Wasserman M."/>
            <person name="Watts T."/>
            <person name="Wilson D."/>
            <person name="Wilson R.K."/>
            <person name="Wing R.A."/>
            <person name="Wolfner M.F."/>
            <person name="Wong A."/>
            <person name="Wong G.K."/>
            <person name="Wu C.I."/>
            <person name="Wu G."/>
            <person name="Yamamoto D."/>
            <person name="Yang H.P."/>
            <person name="Yang S.P."/>
            <person name="Yorke J.A."/>
            <person name="Yoshida K."/>
            <person name="Zdobnov E."/>
            <person name="Zhang P."/>
            <person name="Zhang Y."/>
            <person name="Zimin A.V."/>
            <person name="Baldwin J."/>
            <person name="Abdouelleil A."/>
            <person name="Abdulkadir J."/>
            <person name="Abebe A."/>
            <person name="Abera B."/>
            <person name="Abreu J."/>
            <person name="Acer S.C."/>
            <person name="Aftuck L."/>
            <person name="Alexander A."/>
            <person name="An P."/>
            <person name="Anderson E."/>
            <person name="Anderson S."/>
            <person name="Arachi H."/>
            <person name="Azer M."/>
            <person name="Bachantsang P."/>
            <person name="Barry A."/>
            <person name="Bayul T."/>
            <person name="Berlin A."/>
            <person name="Bessette D."/>
            <person name="Bloom T."/>
            <person name="Blye J."/>
            <person name="Boguslavskiy L."/>
            <person name="Bonnet C."/>
            <person name="Boukhgalter B."/>
            <person name="Bourzgui I."/>
            <person name="Brown A."/>
            <person name="Cahill P."/>
            <person name="Channer S."/>
            <person name="Cheshatsang Y."/>
            <person name="Chuda L."/>
            <person name="Citroen M."/>
            <person name="Collymore A."/>
            <person name="Cooke P."/>
            <person name="Costello M."/>
            <person name="D'Aco K."/>
            <person name="Daza R."/>
            <person name="De Haan G."/>
            <person name="DeGray S."/>
            <person name="DeMaso C."/>
            <person name="Dhargay N."/>
            <person name="Dooley K."/>
            <person name="Dooley E."/>
            <person name="Doricent M."/>
            <person name="Dorje P."/>
            <person name="Dorjee K."/>
            <person name="Dupes A."/>
            <person name="Elong R."/>
            <person name="Falk J."/>
            <person name="Farina A."/>
            <person name="Faro S."/>
            <person name="Ferguson D."/>
            <person name="Fisher S."/>
            <person name="Foley C.D."/>
            <person name="Franke A."/>
            <person name="Friedrich D."/>
            <person name="Gadbois L."/>
            <person name="Gearin G."/>
            <person name="Gearin C.R."/>
            <person name="Giannoukos G."/>
            <person name="Goode T."/>
            <person name="Graham J."/>
            <person name="Grandbois E."/>
            <person name="Grewal S."/>
            <person name="Gyaltsen K."/>
            <person name="Hafez N."/>
            <person name="Hagos B."/>
            <person name="Hall J."/>
            <person name="Henson C."/>
            <person name="Hollinger A."/>
            <person name="Honan T."/>
            <person name="Huard M.D."/>
            <person name="Hughes L."/>
            <person name="Hurhula B."/>
            <person name="Husby M.E."/>
            <person name="Kamat A."/>
            <person name="Kanga B."/>
            <person name="Kashin S."/>
            <person name="Khazanovich D."/>
            <person name="Kisner P."/>
            <person name="Lance K."/>
            <person name="Lara M."/>
            <person name="Lee W."/>
            <person name="Lennon N."/>
            <person name="Letendre F."/>
            <person name="LeVine R."/>
            <person name="Lipovsky A."/>
            <person name="Liu X."/>
            <person name="Liu J."/>
            <person name="Liu S."/>
            <person name="Lokyitsang T."/>
            <person name="Lokyitsang Y."/>
            <person name="Lubonja R."/>
            <person name="Lui A."/>
            <person name="MacDonald P."/>
            <person name="Magnisalis V."/>
            <person name="Maru K."/>
            <person name="Matthews C."/>
            <person name="McCusker W."/>
            <person name="McDonough S."/>
            <person name="Mehta T."/>
            <person name="Meldrim J."/>
            <person name="Meneus L."/>
            <person name="Mihai O."/>
            <person name="Mihalev A."/>
            <person name="Mihova T."/>
            <person name="Mittelman R."/>
            <person name="Mlenga V."/>
            <person name="Montmayeur A."/>
            <person name="Mulrain L."/>
            <person name="Navidi A."/>
            <person name="Naylor J."/>
            <person name="Negash T."/>
            <person name="Nguyen T."/>
            <person name="Nguyen N."/>
            <person name="Nicol R."/>
            <person name="Norbu C."/>
            <person name="Norbu N."/>
            <person name="Novod N."/>
            <person name="O'Neill B."/>
            <person name="Osman S."/>
            <person name="Markiewicz E."/>
            <person name="Oyono O.L."/>
            <person name="Patti C."/>
            <person name="Phunkhang P."/>
            <person name="Pierre F."/>
            <person name="Priest M."/>
            <person name="Raghuraman S."/>
            <person name="Rege F."/>
            <person name="Reyes R."/>
            <person name="Rise C."/>
            <person name="Rogov P."/>
            <person name="Ross K."/>
            <person name="Ryan E."/>
            <person name="Settipalli S."/>
            <person name="Shea T."/>
            <person name="Sherpa N."/>
            <person name="Shi L."/>
            <person name="Shih D."/>
            <person name="Sparrow T."/>
            <person name="Spaulding J."/>
            <person name="Stalker J."/>
            <person name="Stange-Thomann N."/>
            <person name="Stavropoulos S."/>
            <person name="Stone C."/>
            <person name="Strader C."/>
            <person name="Tesfaye S."/>
            <person name="Thomson T."/>
            <person name="Thoulutsang Y."/>
            <person name="Thoulutsang D."/>
            <person name="Topham K."/>
            <person name="Topping I."/>
            <person name="Tsamla T."/>
            <person name="Vassiliev H."/>
            <person name="Vo A."/>
            <person name="Wangchuk T."/>
            <person name="Wangdi T."/>
            <person name="Weiand M."/>
            <person name="Wilkinson J."/>
            <person name="Wilson A."/>
            <person name="Yadav S."/>
            <person name="Young G."/>
            <person name="Yu Q."/>
            <person name="Zembek L."/>
            <person name="Zhong D."/>
            <person name="Zimmer A."/>
            <person name="Zwirko Z."/>
            <person name="Jaffe D.B."/>
            <person name="Alvarez P."/>
            <person name="Brockman W."/>
            <person name="Butler J."/>
            <person name="Chin C."/>
            <person name="Gnerre S."/>
            <person name="Grabherr M."/>
            <person name="Kleber M."/>
            <person name="Mauceli E."/>
            <person name="MacCallum I."/>
        </authorList>
    </citation>
    <scope>NUCLEOTIDE SEQUENCE [LARGE SCALE GENOMIC DNA]</scope>
    <source>
        <strain evidence="3">Tucson 15010-1051.87</strain>
    </source>
</reference>
<dbReference type="PROSITE" id="PS51257">
    <property type="entry name" value="PROKAR_LIPOPROTEIN"/>
    <property type="match status" value="1"/>
</dbReference>
<evidence type="ECO:0000256" key="1">
    <source>
        <dbReference type="SAM" id="SignalP"/>
    </source>
</evidence>
<keyword evidence="3" id="KW-1185">Reference proteome</keyword>
<accession>B4MFK3</accession>
<sequence length="242" mass="24032">MKSIAHKSSLLLLIAVLLLSSCQAQPVNAEAREQRQLKSSPAAAAEADVKMLAASTANMTPASMPMAGMMAMSPMALGGGINMQLAQYPGYQAGMMPFLGLSGLAGTGLQTSIASGYPGEPGMGFGLGAGAGTNPGFGLGAPTAGFGLGASTAGFGLGAPTAGFMYGNPLYANPQLGAGFGPQPTLDNFAALNNIINMQAGGLYGQVAAGPLPSYFGGMAAGVDGGNGLLERMKLRSYAPGF</sequence>
<dbReference type="InParanoid" id="B4MFK3"/>
<dbReference type="HOGENOM" id="CLU_1078756_0_0_1"/>
<dbReference type="PhylomeDB" id="B4MFK3"/>
<dbReference type="OrthoDB" id="7861938at2759"/>
<gene>
    <name evidence="2" type="primary">Dvir\GJ15021</name>
    <name evidence="2" type="ORF">Dvir_GJ15021</name>
</gene>
<dbReference type="Proteomes" id="UP000008792">
    <property type="component" value="Unassembled WGS sequence"/>
</dbReference>
<feature type="chain" id="PRO_5002815067" evidence="1">
    <location>
        <begin position="25"/>
        <end position="242"/>
    </location>
</feature>
<feature type="signal peptide" evidence="1">
    <location>
        <begin position="1"/>
        <end position="24"/>
    </location>
</feature>
<keyword evidence="1" id="KW-0732">Signal</keyword>
<dbReference type="AlphaFoldDB" id="B4MFK3"/>
<dbReference type="OMA" id="QPSVDNF"/>
<dbReference type="EMBL" id="CH940667">
    <property type="protein sequence ID" value="EDW57174.1"/>
    <property type="molecule type" value="Genomic_DNA"/>
</dbReference>
<protein>
    <submittedName>
        <fullName evidence="2">Uncharacterized protein</fullName>
    </submittedName>
</protein>
<evidence type="ECO:0000313" key="3">
    <source>
        <dbReference type="Proteomes" id="UP000008792"/>
    </source>
</evidence>
<dbReference type="STRING" id="7244.B4MFK3"/>
<dbReference type="eggNOG" id="ENOG502T6W3">
    <property type="taxonomic scope" value="Eukaryota"/>
</dbReference>
<name>B4MFK3_DROVI</name>
<proteinExistence type="predicted"/>
<organism evidence="2 3">
    <name type="scientific">Drosophila virilis</name>
    <name type="common">Fruit fly</name>
    <dbReference type="NCBI Taxonomy" id="7244"/>
    <lineage>
        <taxon>Eukaryota</taxon>
        <taxon>Metazoa</taxon>
        <taxon>Ecdysozoa</taxon>
        <taxon>Arthropoda</taxon>
        <taxon>Hexapoda</taxon>
        <taxon>Insecta</taxon>
        <taxon>Pterygota</taxon>
        <taxon>Neoptera</taxon>
        <taxon>Endopterygota</taxon>
        <taxon>Diptera</taxon>
        <taxon>Brachycera</taxon>
        <taxon>Muscomorpha</taxon>
        <taxon>Ephydroidea</taxon>
        <taxon>Drosophilidae</taxon>
        <taxon>Drosophila</taxon>
    </lineage>
</organism>
<dbReference type="KEGG" id="dvi:6636448"/>
<evidence type="ECO:0000313" key="2">
    <source>
        <dbReference type="EMBL" id="EDW57174.1"/>
    </source>
</evidence>